<evidence type="ECO:0000313" key="2">
    <source>
        <dbReference type="Proteomes" id="UP001139450"/>
    </source>
</evidence>
<proteinExistence type="predicted"/>
<dbReference type="InterPro" id="IPR059226">
    <property type="entry name" value="Choice_anch_Q_dom"/>
</dbReference>
<name>A0A9X1X7B5_9SPHI</name>
<sequence length="457" mass="50143">MSHLLKAKMYARMNSTLHTPLLIIVMLLYVSSVSAKNIYVSSKKGNDIFDGSHYLKPKKTIQAAEELTKPGDTVFVMDGVYTNDCAACNVLNITRSGKKNKYIVYTAMQGHHPVISFDGWAGFFITNGASFVQISGFEVIGGNQKLTLSAALKQPMSCQNKKGTPDPKYNGNGIVIDGNGKKMSHHIIISQNTVHDCPGGGIGASHADYVTVEGNLIYNTSWYSVFGNSGISFYQFYNSDNGKGYHNIIRANKCYNNKSLVPWFKNCEIMDGNGIIVDDFRSRQNGSKLGNYRGRTLIENNICWYNGGTGIHTFQSDHVDIINNTAYCNSQDKHLNAGQILSGLGNDNRIVGNILVSDGDNIINSNYYNTNFTYENNLHFNLSTPGKEVVNVTSKTCIAGTDPDFVMPANSLKADFHLKPNSPANHKANTVLHPGVDFDGRPRPDGKACSMGAFEIQ</sequence>
<dbReference type="InterPro" id="IPR011050">
    <property type="entry name" value="Pectin_lyase_fold/virulence"/>
</dbReference>
<dbReference type="SUPFAM" id="SSF51126">
    <property type="entry name" value="Pectin lyase-like"/>
    <property type="match status" value="1"/>
</dbReference>
<organism evidence="1 2">
    <name type="scientific">Mucilaginibacter straminoryzae</name>
    <dbReference type="NCBI Taxonomy" id="2932774"/>
    <lineage>
        <taxon>Bacteria</taxon>
        <taxon>Pseudomonadati</taxon>
        <taxon>Bacteroidota</taxon>
        <taxon>Sphingobacteriia</taxon>
        <taxon>Sphingobacteriales</taxon>
        <taxon>Sphingobacteriaceae</taxon>
        <taxon>Mucilaginibacter</taxon>
    </lineage>
</organism>
<dbReference type="NCBIfam" id="NF041518">
    <property type="entry name" value="choice_anch_Q"/>
    <property type="match status" value="1"/>
</dbReference>
<protein>
    <submittedName>
        <fullName evidence="1">Right-handed parallel beta-helix repeat-containing protein</fullName>
    </submittedName>
</protein>
<dbReference type="InterPro" id="IPR012334">
    <property type="entry name" value="Pectin_lyas_fold"/>
</dbReference>
<dbReference type="Proteomes" id="UP001139450">
    <property type="component" value="Unassembled WGS sequence"/>
</dbReference>
<evidence type="ECO:0000313" key="1">
    <source>
        <dbReference type="EMBL" id="MCJ8211018.1"/>
    </source>
</evidence>
<dbReference type="InterPro" id="IPR006626">
    <property type="entry name" value="PbH1"/>
</dbReference>
<comment type="caution">
    <text evidence="1">The sequence shown here is derived from an EMBL/GenBank/DDBJ whole genome shotgun (WGS) entry which is preliminary data.</text>
</comment>
<dbReference type="SMART" id="SM00710">
    <property type="entry name" value="PbH1"/>
    <property type="match status" value="6"/>
</dbReference>
<dbReference type="EMBL" id="JALJEJ010000007">
    <property type="protein sequence ID" value="MCJ8211018.1"/>
    <property type="molecule type" value="Genomic_DNA"/>
</dbReference>
<keyword evidence="2" id="KW-1185">Reference proteome</keyword>
<dbReference type="AlphaFoldDB" id="A0A9X1X7B5"/>
<accession>A0A9X1X7B5</accession>
<reference evidence="1" key="1">
    <citation type="submission" date="2022-04" db="EMBL/GenBank/DDBJ databases">
        <title>Mucilaginibacter sp. RS28 isolated from freshwater.</title>
        <authorList>
            <person name="Ko S.-R."/>
        </authorList>
    </citation>
    <scope>NUCLEOTIDE SEQUENCE</scope>
    <source>
        <strain evidence="1">RS28</strain>
    </source>
</reference>
<dbReference type="Gene3D" id="2.160.20.10">
    <property type="entry name" value="Single-stranded right-handed beta-helix, Pectin lyase-like"/>
    <property type="match status" value="1"/>
</dbReference>
<gene>
    <name evidence="1" type="ORF">MUY27_14965</name>
</gene>